<evidence type="ECO:0000313" key="3">
    <source>
        <dbReference type="Proteomes" id="UP000192140"/>
    </source>
</evidence>
<dbReference type="EMBL" id="FCNP01000004">
    <property type="protein sequence ID" value="CVI54691.1"/>
    <property type="molecule type" value="Genomic_DNA"/>
</dbReference>
<reference evidence="2" key="1">
    <citation type="submission" date="2016-01" db="EMBL/GenBank/DDBJ databases">
        <authorList>
            <person name="Regsiter A."/>
            <person name="william w."/>
        </authorList>
    </citation>
    <scope>NUCLEOTIDE SEQUENCE</scope>
    <source>
        <strain evidence="2">NCPPB 1641</strain>
    </source>
</reference>
<organism evidence="2 3">
    <name type="scientific">Agrobacterium deltaense NCPPB 1641</name>
    <dbReference type="NCBI Taxonomy" id="1183425"/>
    <lineage>
        <taxon>Bacteria</taxon>
        <taxon>Pseudomonadati</taxon>
        <taxon>Pseudomonadota</taxon>
        <taxon>Alphaproteobacteria</taxon>
        <taxon>Hyphomicrobiales</taxon>
        <taxon>Rhizobiaceae</taxon>
        <taxon>Rhizobium/Agrobacterium group</taxon>
        <taxon>Agrobacterium</taxon>
    </lineage>
</organism>
<comment type="caution">
    <text evidence="2">The sequence shown here is derived from an EMBL/GenBank/DDBJ whole genome shotgun (WGS) entry which is preliminary data.</text>
</comment>
<accession>A0A1S7TJG6</accession>
<name>A0A1S7TJG6_9HYPH</name>
<evidence type="ECO:0000259" key="1">
    <source>
        <dbReference type="Pfam" id="PF14280"/>
    </source>
</evidence>
<sequence>MAKRRVDNHLKEDASELLVSKLLPEEWVIRKLHPDYGVDVTIEVFKREGQQIPTLGEFLFVQLKSTTSLARGVEPIRRRGNVEKALDAQDMEADHELDVVRFAIDTDTVDNARLMGPSTPLMLFVCDLSESEVYYVCLTDYYDKIIEPRGIDLSRQGTITVLIPAANKLTDARSAQVMQFYAARAKLYGMFNLAQFQYREARWILQELARHEYVENLASNFAMIERFARRLRAMPIWERDIPWQLMRDYRARLDLIIKNIEADTLGLILRGLEAFIKGDDAALTPLKQFHELCTLSWEQFSAIGQTFEDIVREWFLPTWVGQLGSGEEPHFREIQSLPSR</sequence>
<protein>
    <recommendedName>
        <fullName evidence="1">DUF4365 domain-containing protein</fullName>
    </recommendedName>
</protein>
<gene>
    <name evidence="2" type="ORF">AGR7A_Cc120205</name>
</gene>
<dbReference type="RefSeq" id="WP_162935844.1">
    <property type="nucleotide sequence ID" value="NZ_LT009775.1"/>
</dbReference>
<dbReference type="Proteomes" id="UP000192140">
    <property type="component" value="Unassembled WGS sequence"/>
</dbReference>
<dbReference type="AlphaFoldDB" id="A0A1S7TJG6"/>
<dbReference type="Pfam" id="PF14280">
    <property type="entry name" value="DUF4365"/>
    <property type="match status" value="1"/>
</dbReference>
<evidence type="ECO:0000313" key="2">
    <source>
        <dbReference type="EMBL" id="CVI54691.1"/>
    </source>
</evidence>
<dbReference type="InterPro" id="IPR025375">
    <property type="entry name" value="DUF4365"/>
</dbReference>
<feature type="domain" description="DUF4365" evidence="1">
    <location>
        <begin position="12"/>
        <end position="179"/>
    </location>
</feature>
<proteinExistence type="predicted"/>
<keyword evidence="3" id="KW-1185">Reference proteome</keyword>